<feature type="domain" description="Carrier" evidence="9">
    <location>
        <begin position="5113"/>
        <end position="5189"/>
    </location>
</feature>
<keyword evidence="5" id="KW-0597">Phosphoprotein</keyword>
<dbReference type="RefSeq" id="WP_138406195.1">
    <property type="nucleotide sequence ID" value="NZ_JAMWMC010000002.1"/>
</dbReference>
<evidence type="ECO:0000256" key="5">
    <source>
        <dbReference type="ARBA" id="ARBA00022553"/>
    </source>
</evidence>
<sequence length="5606" mass="636383">MANTKLLSYAQKEILQIEQFYENTSINNIAGIVHMNNGLGYDEVNEAFNKIIEQHDTLRIRVTREEGEYKQYLVDYEHQNFEFIDFYQDEVGYDKWVRESATMNIFNLDEPLYRVIIAKAPQGHYVIFLLQHHLISDAWGVTIVVDNLSKKLVGKEDKETESATYFEAIATEMDYETTKRFTKDKDFWLEKLENFEDNILFEKTTLDSAVGKRISINLLDQEAENVKRFCEENNVSISNLFSAIMHVIKHKKTLSKTNSVGLLIHNRNNRKEKTSTGVFSRVLPIIVEMDKEATVKSYLNKIKLESLNVLKHRKYPYEYIVENSGNKKGLVDCFVSFQNAQYDAEFMNDGFRDEWLDNGTNNAPLSVNISNRSSKNGLDIDYDYQIDVLDEAGVYQLHETILHVLNSMIEAPERKIKDIEIVSGEERETILNDFNNTDLALNNSQSFIERFEEQVSKFPNKTAIKYEGESLTYKAFNAKVNQMAYRLRSEGVEAESLVAVMANRSLEMLVAIYGIIKAGGAYVPIDPNYPADRINYILEDSKATVLLTDNELKETISYDQKVIDISDNETFASLPTANLEHITDVNNLMYVIYTSGTTGKPKGVLVSGESLMNRLNWLIDKYDIGNEDIVFFKTPFTFDVSVWEVFGFGMIGAQAVLLPSGEEGNPEKITSVIQNDTPTMVHFVPSMFNVFINFIKATNQTQMISSLRYILASGEALKPSIVNQFNELIGNKNNTQLINLYGPTEATIDVTSFDFDHNVKYDVVPIGKPIANTQAYILNEDNNVMGIGVPGELCIGGINVTRGYLNRPELTQEKFVDNPFGEGKIYRTGDLAQWNNDGNISYLGRIDEQVKIRGYRIELGEIESILRKNDDILNVAVVAKPIIDDELSICTYIVSDQSIDFETLKAELSQQLPEYMVPSYMMQVDELPVSSSGKLNKKALPEIKVGNLEYVAPRNDMEAMVVDIFSATLNVERVSIFDNFFEIGGHSLKAISVINEIESKTNKRLPLKKIFDNPTAALLSKVIDNEVSDAIERRIPLAETKPYYLTSSPQKRLYVLNEMVDGQTAYNMASMLEIRGDVDVERVRNTFQALVDRHEALRTHFDTVDGEPVQIIDDEGSIQIDYEETQTEDYDTLLSDFVKPFDLTTAPLLRVKVVKCAEKQYILLFDMHHIISDGFSINLIIKEFTALYKGRTLDELTVQYKDYSEWMRSRDLDEQRQFWVSQFEEEAPVLDLPYDYARPNQQSFTGRTVSMDMPEKTRNAINQLSQATGSTDYMILLSSFMVLLHKYSRQEDIVVGSPISGRTHKDTENMLGMFVNTLAMRSNPERNKSFKQLLAEVKDTSLQAFDNQEYPLEALVDEIVEKRDLTRNPLFDVLFTLQNNENETFQIDDWSTEQKEASFTNAKFDLSMTVYDNNGYKIALEYAQELFEQDTIERMLTHFMELLSNIADEPTAKISEIEMVTQNERDVIFNDFNNTTVPFNNTQTFVERFENQVAKTPDKTAISYEGESLSYHALNERANQLAYQLRNEGVTANSLVALMTNRRLEMIIGIYGILKAGGAYVPVDPNYPKDRINYILEDSQATVLLTDRTPDSDIVYDNKVIDITKNQVLKTLPTTNLEHITDVSNLMYVIYTSGTTGRPKGVLVAGESVMNRLNWVYDKYHIDSDDIICFKTPFTFDVSVWEIFGFAMVGAQAVLLPSGEEGNPEQITSLIQTSEATMVHFVPSMFNVFINYIKGTKQAHLVSSLRYVLASGEALKPELVNQFNEYIGGKNNTQLINLYGPTEATIDVTSFETYSDVQYTNIPIGKPIANTQAYILDEDNHVMGIGVSGELVIGGVNVTEGYLNRPELTQEKFVDNPFGEGKLYRTGDLARWNADGNISYSGRIDEQVKIRGYRIELGEIESVLRQNNAILDVAVITKPMIDDELAICVYIVSDQVIDFDAVKTELNHKLPDYMVPSYMTQIDELPVSSSGKLNKRALPEIKVEGKVYVAPETETESMLASIFETVLNIEKVSTNDNFFEIGGHSLKAIGIINKIESEVGKRLPLKLVFESPTIAQLAKVVDTYTDNGNSQSIPQAESKPYYLASSPQKRLYVLNEMVDGQTAYNMPSMLEIQGNVDVSRVEDVFQKLVDRHEALRTHFETIKGEPVQVINDSATIVVDYQEINAGDEFALLNEFVQPFELSQAPLLRVKIAKIAEQRYVLLYDMHHIISDGFSINIIMKEFSALYHEQALEPLSVQYKDYSEWMQARDLNDQREFWLSQFEDEAPVIDLPYDYARPNQQSFTGKTVSVEMPEDVQKAIHQLSQTTGSTDYMILLSSFMVLLHKYSRQEDVVVGSPISGRTHRDTEDMLGMFVNTLAMRSYPERNKTFSQLLDEVRELALKAYDNQEYPLEALLDEVVEKRDLTRNPLFDVLFTLQNNEKQSLQIDDWLIQEKETSNTNAKFDLSMTIHENEDYKVSLEYAQELFSEDTVERMLTHFVEIISSVVRRPEQNISDIEIITDNEREIILNQFNDTELELTNSVTFVERFEKQVEQTPNKTAITFEDEHLTYQALNERANQVAYQLRNEGVKPNDLVGIMSQRRLEMMIGIYGILKAGGAYVPLDPNHPYERTNFILKDSNPRVLLTDEKIDYGIKFDNEIIKLTNNTFINNLPTENLPLVTDETNLMYIIYTSGTTGKPKGVMVPYSSVMNRLNWMVDYFGLGTEDKVLFKTPFTFDVSIWEVFGWAVMGGEIIMLRSGEESNPEKIASVINQHDITMTHFVPSMLSVFIDFIKTSRKTSEIASLNHVFTSGEALKADHVNNFNDLVGSRNQTLLYNLYGPTETTVEVTYYPLFAGQSYSEVPIGRPIANSQAYIMNEDNNLLGIGVPGELCIGGVAVSNGYLNRPELTAEKFVDNPFGEGKMYRTGDLVKWTADGLLDYIGRIDEQVKIRGYRIELGEIESSIAQIDNISAVAVVTQSDENNADLMIAAYVVSDDVVDFDTIKTKLGKQLPDYMIPTLMMQIDNLPVTANGKLDKKGLPKIKLENKAYVEPRDATEATIAEVYGDVLNLDNVSALDNFFEIGGHSLRAISVINEIESKMSVRIPLKAIFENPTVSQLAKAIGSHAGELSSQTIPLAETKAHYLASSPQKRLYVLNEMMDGQMAYNMPSMLEVRGEVDVERVQSAFQSLVNRHEALRTHFDTVDSEPVQIIDEQANITVDYEEVSTEDYEQLLNRFIRPFNLANAPLLRVKVVKCAEQRYVLLFDMHHIISDGFSINLIIKEFTALYHGQALETLTAQYKDYSEWMHTRDLSDQRTFWLSQFEEDAPVLDLPYDHARSIQQSYTGKSVSVEVPEELRREIQELSQTTGSTDFMILLASFNVLLHKYSRQEDIVVGSPISGRTHKDTENMLGMFVNTLAMRAYPERSKTFNELLSEVKDTALKAYDNQEYPLEDLVDEVVETRDLTRNPLFDVLFTLQNNETESLQIEDWSIEQKEPSTTNAKFDLSMTIFDDDGYKISLEFAEELFNQETISRMLDHYLEILKHSVQQPEQKISDLQMITKEEEATIFNEFNDTAVPFNNNKTFVEIFEAQVAKTPNEIALTYEGESLTYATLNARANQLANYLRIEGVQPNTLVGLMTNRRLEMMIGIYGILKAGGAYVPIDPNYPSDRINYILGDSQPNVLLTDQTLDATIDFNKAVLNLTDASIVETQSTDNLSKVTDVTDLMYVIYTSGTTGKPKGVMVPYKGVMNRLHWMIDKYYINNEDTILFKTPFTFDVSVWEIFGPTMVGGQAILLPSGEESNPEKITSLIDHHNITMVHFVPSMLGVFIDFIKSTNRVEDIATVNYVLASGEALKAEQVNQFNALIGGPNNALLIDLYGPTEASIEVIYYPCTPGETYDKIPIGRPIANIQAYIMNEDESLMGIGVPGELCIGGVGVTNGYLNRPDLTDEKFIDNPFGEGKLYRTGDLAKWSTTGNVEYLGRIDEQVKIRGYRIELGEIESLLRQIDLISDVAVVAKPMAGEELAICAYLVSDESIDFDEIKSQLNQNLPDYMVPTYMTQIDILPVTSNGKLDKKQLPEIQVESENYVAPTNDIEEMLTNIFGEVLNIERVSIYDNFFEVGGHSLKAINVINKIEGETGIRLPLKVIFESPTVAQLGKVLNDQESSLNGQNIPTAESKSYYLASSPQKRLYVLNEMVQGQTAYNMPSMLEINGVVDVARVEDVFQSLVERHEALRTHFETIDGEPVQIIDEQANITVDYEATDIDDYETTDIDDYETLLNDFVRPFNLRQSPLLRVKIVKLADQRHILLFDIHHIISDGFSINLIIKEFIALYHERTLDKLKVQYKDYSEWMHNRDLSGQRTFWLSQFEDEAPVLDLPYDHSRPKQQSFTGKTVSAEMPKETRDALHELAQRTNSTDYMILLSSFMILLHKYSRQEDVVIGSPISGRTHQDTDNLLGMFVNTLPMRAYPENNKAFEQFLDEVRDIALKAYDNQEYPLEELVDEVVERRDLTRNPLFDVLFTLQNNETQDLQIEDWDIKEKRATNTKAKFDLNMMIEDDEAYKVSLEYAAELFEPQTVERMLNHYLKILSEVVQHPAQNISDIDMTTEEERTQILGAFNDTYAELPNKQTFVERFEKQVANTPDQTAITFEGESLTYKELNVRVNQLAHKLRAEGVEANSLVGLMTNRSIEMMVSIYGILKAGGAYVPMDPSQPSDRINYILNDSQPTLLITDRPLDTSIEFDRKVIDVTKKDALANLSTDNLNHITNVSDLMYVIYTSGTTGNPKGVVVPYEGVMNRLNWMIDEYDFNEEEIIMFKTPYTFDVSVWEIFGFAMVGAQAVLLPSGEEGNPSKITSLIQQHAITMIHFVPSMLGVFVDYIKSTNEVAEIASINTVLATGEALKSEQANRFNSVIGQPNDTLLIDLYGPTEASIEVTYNPLPPTQEYDIITIGRPIANVQMYVLNNNNQHTGIGVPGELCIAGVAVTDGYLNRPELTQQQFIDNPFGTGKVYRTGDLAKWTTDGEIEYLGRIDEQVKIRGYRIELGEISSHLLRIENISDAGVIAKPMAGEELAICAYLVADQPISFADIKIELARKVPDYMVPAYMTQIEQLPVTSNGKLNKRALPEIEVERQEFVEPRNEIEADVVQAMEEVLNTDSISIYDNFFEIGGDSIIAIKLTSLLSKSYNISIKDIFELQTIDRISESIAAKDQTNILTKLETLKNIDTAQAHQFSSEFIQEINEYKEESVENYEVISSGAVKQGKNVLLTGATGFFGIYMLNNLLEDTDFNIYVMVRSNNEVNGETKLNRNWIYYFESQIGAEYAERIHIIEGNIELEKLGMASETYESLSQNIDMIVNAAANVSHFATTDASYGANVGGIEQLIQFAKYNQPKEIHHMSTISIASGKVDDKAQLTFSEHDLDLGQVMNNVYLDTKIEAEKVLIASREQGVETNIYRLGNLQCDSRTGVFQKNEENNAFYSIIKSFRNLEIFPDLENDDLEFTPVDQAAKACSQLIKNNQLNNEIHHIYNNHHLSLKQLMHVYNQNNYHIEDVQWNEFVDYLMYCIKEDIMSDQINDFLLHTGVLDNNIFNKSHFEVLDFKTNFILEKLNFKWQPTEDVTLSKMISHPKNNF</sequence>
<dbReference type="InterPro" id="IPR025110">
    <property type="entry name" value="AMP-bd_C"/>
</dbReference>
<dbReference type="CDD" id="cd05930">
    <property type="entry name" value="A_NRPS"/>
    <property type="match status" value="5"/>
</dbReference>
<feature type="domain" description="Carrier" evidence="9">
    <location>
        <begin position="3029"/>
        <end position="3104"/>
    </location>
</feature>
<dbReference type="InterPro" id="IPR020845">
    <property type="entry name" value="AMP-binding_CS"/>
</dbReference>
<dbReference type="SUPFAM" id="SSF56801">
    <property type="entry name" value="Acetyl-CoA synthetase-like"/>
    <property type="match status" value="5"/>
</dbReference>
<dbReference type="Gene3D" id="3.30.300.30">
    <property type="match status" value="5"/>
</dbReference>
<dbReference type="InterPro" id="IPR000873">
    <property type="entry name" value="AMP-dep_synth/lig_dom"/>
</dbReference>
<dbReference type="SUPFAM" id="SSF51735">
    <property type="entry name" value="NAD(P)-binding Rossmann-fold domains"/>
    <property type="match status" value="1"/>
</dbReference>
<dbReference type="OrthoDB" id="9765680at2"/>
<gene>
    <name evidence="10" type="ORF">FEZ53_11405</name>
</gene>
<dbReference type="InterPro" id="IPR013120">
    <property type="entry name" value="FAR_NAD-bd"/>
</dbReference>
<dbReference type="PANTHER" id="PTHR45527:SF1">
    <property type="entry name" value="FATTY ACID SYNTHASE"/>
    <property type="match status" value="1"/>
</dbReference>
<dbReference type="InterPro" id="IPR036736">
    <property type="entry name" value="ACP-like_sf"/>
</dbReference>
<reference evidence="10 11" key="1">
    <citation type="submission" date="2019-05" db="EMBL/GenBank/DDBJ databases">
        <title>The metagenome of a microbial culture collection derived from dairy environment covers the genomic content of the human microbiome.</title>
        <authorList>
            <person name="Roder T."/>
            <person name="Wuthrich D."/>
            <person name="Sattari Z."/>
            <person name="Von Ah U."/>
            <person name="Bar C."/>
            <person name="Ronchi F."/>
            <person name="Macpherson A.J."/>
            <person name="Ganal-Vonarburg S.C."/>
            <person name="Bruggmann R."/>
            <person name="Vergeres G."/>
        </authorList>
    </citation>
    <scope>NUCLEOTIDE SEQUENCE [LARGE SCALE GENOMIC DNA]</scope>
    <source>
        <strain evidence="10 11">FAM 20833</strain>
    </source>
</reference>
<dbReference type="InterPro" id="IPR020806">
    <property type="entry name" value="PKS_PP-bd"/>
</dbReference>
<dbReference type="InterPro" id="IPR023213">
    <property type="entry name" value="CAT-like_dom_sf"/>
</dbReference>
<evidence type="ECO:0000256" key="6">
    <source>
        <dbReference type="ARBA" id="ARBA00022598"/>
    </source>
</evidence>
<dbReference type="PROSITE" id="PS00012">
    <property type="entry name" value="PHOSPHOPANTETHEINE"/>
    <property type="match status" value="3"/>
</dbReference>
<dbReference type="Pfam" id="PF13193">
    <property type="entry name" value="AMP-binding_C"/>
    <property type="match status" value="4"/>
</dbReference>
<name>A0A5R9B3X5_STAXY</name>
<dbReference type="NCBIfam" id="NF003417">
    <property type="entry name" value="PRK04813.1"/>
    <property type="match status" value="5"/>
</dbReference>
<feature type="domain" description="Carrier" evidence="9">
    <location>
        <begin position="4067"/>
        <end position="4142"/>
    </location>
</feature>
<dbReference type="InterPro" id="IPR006162">
    <property type="entry name" value="Ppantetheine_attach_site"/>
</dbReference>
<organism evidence="10 11">
    <name type="scientific">Staphylococcus xylosus</name>
    <dbReference type="NCBI Taxonomy" id="1288"/>
    <lineage>
        <taxon>Bacteria</taxon>
        <taxon>Bacillati</taxon>
        <taxon>Bacillota</taxon>
        <taxon>Bacilli</taxon>
        <taxon>Bacillales</taxon>
        <taxon>Staphylococcaceae</taxon>
        <taxon>Staphylococcus</taxon>
    </lineage>
</organism>
<dbReference type="PANTHER" id="PTHR45527">
    <property type="entry name" value="NONRIBOSOMAL PEPTIDE SYNTHETASE"/>
    <property type="match status" value="1"/>
</dbReference>
<dbReference type="SUPFAM" id="SSF47336">
    <property type="entry name" value="ACP-like"/>
    <property type="match status" value="5"/>
</dbReference>
<dbReference type="Gene3D" id="1.10.1200.10">
    <property type="entry name" value="ACP-like"/>
    <property type="match status" value="5"/>
</dbReference>
<dbReference type="InterPro" id="IPR001242">
    <property type="entry name" value="Condensation_dom"/>
</dbReference>
<keyword evidence="4" id="KW-0596">Phosphopantetheine</keyword>
<dbReference type="NCBIfam" id="TIGR01733">
    <property type="entry name" value="AA-adenyl-dom"/>
    <property type="match status" value="5"/>
</dbReference>
<accession>A0A5R9B3X5</accession>
<evidence type="ECO:0000256" key="4">
    <source>
        <dbReference type="ARBA" id="ARBA00022450"/>
    </source>
</evidence>
<dbReference type="FunFam" id="1.10.1200.10:FF:000005">
    <property type="entry name" value="Nonribosomal peptide synthetase 1"/>
    <property type="match status" value="3"/>
</dbReference>
<dbReference type="FunFam" id="3.40.50.980:FF:000001">
    <property type="entry name" value="Non-ribosomal peptide synthetase"/>
    <property type="match status" value="5"/>
</dbReference>
<dbReference type="Gene3D" id="2.30.38.10">
    <property type="entry name" value="Luciferase, Domain 3"/>
    <property type="match status" value="5"/>
</dbReference>
<dbReference type="FunFam" id="3.40.50.12780:FF:000012">
    <property type="entry name" value="Non-ribosomal peptide synthetase"/>
    <property type="match status" value="5"/>
</dbReference>
<evidence type="ECO:0000256" key="2">
    <source>
        <dbReference type="ARBA" id="ARBA00006432"/>
    </source>
</evidence>
<dbReference type="Pfam" id="PF00501">
    <property type="entry name" value="AMP-binding"/>
    <property type="match status" value="5"/>
</dbReference>
<evidence type="ECO:0000313" key="11">
    <source>
        <dbReference type="Proteomes" id="UP000307747"/>
    </source>
</evidence>
<dbReference type="GO" id="GO:0016874">
    <property type="term" value="F:ligase activity"/>
    <property type="evidence" value="ECO:0007669"/>
    <property type="project" value="UniProtKB-KW"/>
</dbReference>
<keyword evidence="6" id="KW-0436">Ligase</keyword>
<dbReference type="GO" id="GO:0031177">
    <property type="term" value="F:phosphopantetheine binding"/>
    <property type="evidence" value="ECO:0007669"/>
    <property type="project" value="InterPro"/>
</dbReference>
<evidence type="ECO:0000313" key="10">
    <source>
        <dbReference type="EMBL" id="TLP90044.1"/>
    </source>
</evidence>
<dbReference type="InterPro" id="IPR009081">
    <property type="entry name" value="PP-bd_ACP"/>
</dbReference>
<dbReference type="Gene3D" id="3.40.50.720">
    <property type="entry name" value="NAD(P)-binding Rossmann-like Domain"/>
    <property type="match status" value="1"/>
</dbReference>
<dbReference type="SMART" id="SM00823">
    <property type="entry name" value="PKS_PP"/>
    <property type="match status" value="5"/>
</dbReference>
<dbReference type="GO" id="GO:0005829">
    <property type="term" value="C:cytosol"/>
    <property type="evidence" value="ECO:0007669"/>
    <property type="project" value="TreeGrafter"/>
</dbReference>
<evidence type="ECO:0000256" key="3">
    <source>
        <dbReference type="ARBA" id="ARBA00017625"/>
    </source>
</evidence>
<dbReference type="CDD" id="cd19531">
    <property type="entry name" value="LCL_NRPS-like"/>
    <property type="match status" value="4"/>
</dbReference>
<dbReference type="Pfam" id="PF07993">
    <property type="entry name" value="NAD_binding_4"/>
    <property type="match status" value="1"/>
</dbReference>
<comment type="cofactor">
    <cofactor evidence="1">
        <name>pantetheine 4'-phosphate</name>
        <dbReference type="ChEBI" id="CHEBI:47942"/>
    </cofactor>
</comment>
<dbReference type="EMBL" id="VBTJ01000002">
    <property type="protein sequence ID" value="TLP90044.1"/>
    <property type="molecule type" value="Genomic_DNA"/>
</dbReference>
<dbReference type="SUPFAM" id="SSF52777">
    <property type="entry name" value="CoA-dependent acyltransferases"/>
    <property type="match status" value="10"/>
</dbReference>
<comment type="similarity">
    <text evidence="2">Belongs to the ATP-dependent AMP-binding enzyme family.</text>
</comment>
<dbReference type="GO" id="GO:0008610">
    <property type="term" value="P:lipid biosynthetic process"/>
    <property type="evidence" value="ECO:0007669"/>
    <property type="project" value="UniProtKB-ARBA"/>
</dbReference>
<dbReference type="InterPro" id="IPR010071">
    <property type="entry name" value="AA_adenyl_dom"/>
</dbReference>
<dbReference type="Gene3D" id="3.30.559.10">
    <property type="entry name" value="Chloramphenicol acetyltransferase-like domain"/>
    <property type="match status" value="5"/>
</dbReference>
<evidence type="ECO:0000256" key="1">
    <source>
        <dbReference type="ARBA" id="ARBA00001957"/>
    </source>
</evidence>
<dbReference type="Gene3D" id="3.40.50.980">
    <property type="match status" value="10"/>
</dbReference>
<protein>
    <recommendedName>
        <fullName evidence="3">Putative long chain fatty acid-CoA ligase VraA</fullName>
    </recommendedName>
    <alternativeName>
        <fullName evidence="8">Acyl-CoA synthetase</fullName>
    </alternativeName>
</protein>
<evidence type="ECO:0000256" key="8">
    <source>
        <dbReference type="ARBA" id="ARBA00032875"/>
    </source>
</evidence>
<dbReference type="PROSITE" id="PS00455">
    <property type="entry name" value="AMP_BINDING"/>
    <property type="match status" value="5"/>
</dbReference>
<feature type="domain" description="Carrier" evidence="9">
    <location>
        <begin position="952"/>
        <end position="1027"/>
    </location>
</feature>
<dbReference type="Gene3D" id="3.30.559.30">
    <property type="entry name" value="Nonribosomal peptide synthetase, condensation domain"/>
    <property type="match status" value="5"/>
</dbReference>
<feature type="domain" description="Carrier" evidence="9">
    <location>
        <begin position="1990"/>
        <end position="2065"/>
    </location>
</feature>
<comment type="caution">
    <text evidence="10">The sequence shown here is derived from an EMBL/GenBank/DDBJ whole genome shotgun (WGS) entry which is preliminary data.</text>
</comment>
<dbReference type="GO" id="GO:0043041">
    <property type="term" value="P:amino acid activation for nonribosomal peptide biosynthetic process"/>
    <property type="evidence" value="ECO:0007669"/>
    <property type="project" value="TreeGrafter"/>
</dbReference>
<keyword evidence="7" id="KW-0045">Antibiotic biosynthesis</keyword>
<dbReference type="Pfam" id="PF00668">
    <property type="entry name" value="Condensation"/>
    <property type="match status" value="5"/>
</dbReference>
<dbReference type="GO" id="GO:0017000">
    <property type="term" value="P:antibiotic biosynthetic process"/>
    <property type="evidence" value="ECO:0007669"/>
    <property type="project" value="UniProtKB-KW"/>
</dbReference>
<dbReference type="PROSITE" id="PS50075">
    <property type="entry name" value="CARRIER"/>
    <property type="match status" value="5"/>
</dbReference>
<evidence type="ECO:0000256" key="7">
    <source>
        <dbReference type="ARBA" id="ARBA00023194"/>
    </source>
</evidence>
<dbReference type="Pfam" id="PF00550">
    <property type="entry name" value="PP-binding"/>
    <property type="match status" value="5"/>
</dbReference>
<dbReference type="GO" id="GO:0044550">
    <property type="term" value="P:secondary metabolite biosynthetic process"/>
    <property type="evidence" value="ECO:0007669"/>
    <property type="project" value="TreeGrafter"/>
</dbReference>
<dbReference type="InterPro" id="IPR036291">
    <property type="entry name" value="NAD(P)-bd_dom_sf"/>
</dbReference>
<evidence type="ECO:0000259" key="9">
    <source>
        <dbReference type="PROSITE" id="PS50075"/>
    </source>
</evidence>
<dbReference type="InterPro" id="IPR045851">
    <property type="entry name" value="AMP-bd_C_sf"/>
</dbReference>
<dbReference type="Proteomes" id="UP000307747">
    <property type="component" value="Unassembled WGS sequence"/>
</dbReference>
<proteinExistence type="inferred from homology"/>